<proteinExistence type="predicted"/>
<dbReference type="InterPro" id="IPR045057">
    <property type="entry name" value="Gcn5-rel_NAT"/>
</dbReference>
<protein>
    <recommendedName>
        <fullName evidence="1">N-acetyltransferase domain-containing protein</fullName>
    </recommendedName>
</protein>
<name>A0A7W9NK98_9PSEU</name>
<evidence type="ECO:0000313" key="2">
    <source>
        <dbReference type="EMBL" id="MBB5896407.1"/>
    </source>
</evidence>
<dbReference type="InterPro" id="IPR031165">
    <property type="entry name" value="GNAT_YJDJ"/>
</dbReference>
<keyword evidence="3" id="KW-1185">Reference proteome</keyword>
<dbReference type="PANTHER" id="PTHR31435:SF10">
    <property type="entry name" value="BSR4717 PROTEIN"/>
    <property type="match status" value="1"/>
</dbReference>
<dbReference type="PROSITE" id="PS51729">
    <property type="entry name" value="GNAT_YJDJ"/>
    <property type="match status" value="1"/>
</dbReference>
<dbReference type="Pfam" id="PF14542">
    <property type="entry name" value="Acetyltransf_CG"/>
    <property type="match status" value="1"/>
</dbReference>
<dbReference type="AlphaFoldDB" id="A0A7W9NK98"/>
<evidence type="ECO:0000259" key="1">
    <source>
        <dbReference type="PROSITE" id="PS51729"/>
    </source>
</evidence>
<gene>
    <name evidence="2" type="ORF">BJ998_007603</name>
</gene>
<evidence type="ECO:0000313" key="3">
    <source>
        <dbReference type="Proteomes" id="UP000585638"/>
    </source>
</evidence>
<dbReference type="SUPFAM" id="SSF55729">
    <property type="entry name" value="Acyl-CoA N-acyltransferases (Nat)"/>
    <property type="match status" value="1"/>
</dbReference>
<feature type="domain" description="N-acetyltransferase" evidence="1">
    <location>
        <begin position="26"/>
        <end position="113"/>
    </location>
</feature>
<dbReference type="InterPro" id="IPR016181">
    <property type="entry name" value="Acyl_CoA_acyltransferase"/>
</dbReference>
<reference evidence="2 3" key="1">
    <citation type="submission" date="2020-08" db="EMBL/GenBank/DDBJ databases">
        <title>Sequencing the genomes of 1000 actinobacteria strains.</title>
        <authorList>
            <person name="Klenk H.-P."/>
        </authorList>
    </citation>
    <scope>NUCLEOTIDE SEQUENCE [LARGE SCALE GENOMIC DNA]</scope>
    <source>
        <strain evidence="2 3">DSM 43851</strain>
    </source>
</reference>
<sequence length="150" mass="16278">MSMHGPCESSGKSAGVTADGVALVVADVPASGLFEARNGDGELVGYTSYRHNGSETFLVHTVTEPAWRGRGVATAMTVAALDLLRAAGRSVVPRCPFVQDFLARHDELWDLVSERHRHMIRAAPRPAQATVDWTKVLKDERVANDYHPGE</sequence>
<dbReference type="EMBL" id="JACHIR010000001">
    <property type="protein sequence ID" value="MBB5896407.1"/>
    <property type="molecule type" value="Genomic_DNA"/>
</dbReference>
<dbReference type="Proteomes" id="UP000585638">
    <property type="component" value="Unassembled WGS sequence"/>
</dbReference>
<organism evidence="2 3">
    <name type="scientific">Kutzneria kofuensis</name>
    <dbReference type="NCBI Taxonomy" id="103725"/>
    <lineage>
        <taxon>Bacteria</taxon>
        <taxon>Bacillati</taxon>
        <taxon>Actinomycetota</taxon>
        <taxon>Actinomycetes</taxon>
        <taxon>Pseudonocardiales</taxon>
        <taxon>Pseudonocardiaceae</taxon>
        <taxon>Kutzneria</taxon>
    </lineage>
</organism>
<accession>A0A7W9NK98</accession>
<dbReference type="CDD" id="cd04301">
    <property type="entry name" value="NAT_SF"/>
    <property type="match status" value="1"/>
</dbReference>
<dbReference type="Gene3D" id="3.40.630.30">
    <property type="match status" value="1"/>
</dbReference>
<dbReference type="PANTHER" id="PTHR31435">
    <property type="entry name" value="PROTEIN NATD1"/>
    <property type="match status" value="1"/>
</dbReference>
<comment type="caution">
    <text evidence="2">The sequence shown here is derived from an EMBL/GenBank/DDBJ whole genome shotgun (WGS) entry which is preliminary data.</text>
</comment>